<dbReference type="InterPro" id="IPR009057">
    <property type="entry name" value="Homeodomain-like_sf"/>
</dbReference>
<dbReference type="Gene3D" id="1.10.357.10">
    <property type="entry name" value="Tetracycline Repressor, domain 2"/>
    <property type="match status" value="1"/>
</dbReference>
<dbReference type="AlphaFoldDB" id="A0A1G6YQN6"/>
<evidence type="ECO:0000256" key="2">
    <source>
        <dbReference type="ARBA" id="ARBA00023125"/>
    </source>
</evidence>
<dbReference type="PANTHER" id="PTHR30055">
    <property type="entry name" value="HTH-TYPE TRANSCRIPTIONAL REGULATOR RUTR"/>
    <property type="match status" value="1"/>
</dbReference>
<keyword evidence="5" id="KW-1185">Reference proteome</keyword>
<dbReference type="PRINTS" id="PR00455">
    <property type="entry name" value="HTHTETR"/>
</dbReference>
<dbReference type="SUPFAM" id="SSF48498">
    <property type="entry name" value="Tetracyclin repressor-like, C-terminal domain"/>
    <property type="match status" value="1"/>
</dbReference>
<dbReference type="EMBL" id="FMZE01000014">
    <property type="protein sequence ID" value="SDD92622.1"/>
    <property type="molecule type" value="Genomic_DNA"/>
</dbReference>
<dbReference type="GO" id="GO:0003700">
    <property type="term" value="F:DNA-binding transcription factor activity"/>
    <property type="evidence" value="ECO:0007669"/>
    <property type="project" value="TreeGrafter"/>
</dbReference>
<evidence type="ECO:0000313" key="5">
    <source>
        <dbReference type="Proteomes" id="UP000199494"/>
    </source>
</evidence>
<dbReference type="InterPro" id="IPR050109">
    <property type="entry name" value="HTH-type_TetR-like_transc_reg"/>
</dbReference>
<dbReference type="InterPro" id="IPR036271">
    <property type="entry name" value="Tet_transcr_reg_TetR-rel_C_sf"/>
</dbReference>
<keyword evidence="3" id="KW-0804">Transcription</keyword>
<gene>
    <name evidence="4" type="ORF">SAMN05421630_114157</name>
</gene>
<dbReference type="STRING" id="530584.SAMN05421630_114157"/>
<keyword evidence="1" id="KW-0805">Transcription regulation</keyword>
<sequence>MVNMYSPEDRTAKAIIRDTAVELFGEHGVDAVPLRAVAQRCELSQPLIIKHYGSREGLVRAADEHVLGLLGNALEAAANAKGSGVVSALGDPVVTRYVLRLLTSSGERASAAYARLHDFSRATVRRLHEEGHVAADADIDELATVLLAHDLSVLFLRDRIAETTGTDPLSPTGLTSWTATVARLYSGKAVTAVADSVATRSQPPSSRPTM</sequence>
<dbReference type="PANTHER" id="PTHR30055:SF234">
    <property type="entry name" value="HTH-TYPE TRANSCRIPTIONAL REGULATOR BETI"/>
    <property type="match status" value="1"/>
</dbReference>
<evidence type="ECO:0000256" key="3">
    <source>
        <dbReference type="ARBA" id="ARBA00023163"/>
    </source>
</evidence>
<protein>
    <submittedName>
        <fullName evidence="4">DNA-binding transcriptional regulator, AcrR family</fullName>
    </submittedName>
</protein>
<keyword evidence="2 4" id="KW-0238">DNA-binding</keyword>
<reference evidence="4 5" key="1">
    <citation type="submission" date="2016-10" db="EMBL/GenBank/DDBJ databases">
        <authorList>
            <person name="de Groot N.N."/>
        </authorList>
    </citation>
    <scope>NUCLEOTIDE SEQUENCE [LARGE SCALE GENOMIC DNA]</scope>
    <source>
        <strain evidence="4 5">CGMCC 4.5506</strain>
    </source>
</reference>
<name>A0A1G6YQN6_9PSEU</name>
<evidence type="ECO:0000313" key="4">
    <source>
        <dbReference type="EMBL" id="SDD92622.1"/>
    </source>
</evidence>
<dbReference type="OrthoDB" id="3403733at2"/>
<organism evidence="4 5">
    <name type="scientific">Prauserella marina</name>
    <dbReference type="NCBI Taxonomy" id="530584"/>
    <lineage>
        <taxon>Bacteria</taxon>
        <taxon>Bacillati</taxon>
        <taxon>Actinomycetota</taxon>
        <taxon>Actinomycetes</taxon>
        <taxon>Pseudonocardiales</taxon>
        <taxon>Pseudonocardiaceae</taxon>
        <taxon>Prauserella</taxon>
    </lineage>
</organism>
<dbReference type="InterPro" id="IPR001647">
    <property type="entry name" value="HTH_TetR"/>
</dbReference>
<dbReference type="Pfam" id="PF00440">
    <property type="entry name" value="TetR_N"/>
    <property type="match status" value="1"/>
</dbReference>
<dbReference type="GO" id="GO:0000976">
    <property type="term" value="F:transcription cis-regulatory region binding"/>
    <property type="evidence" value="ECO:0007669"/>
    <property type="project" value="TreeGrafter"/>
</dbReference>
<dbReference type="SUPFAM" id="SSF46689">
    <property type="entry name" value="Homeodomain-like"/>
    <property type="match status" value="1"/>
</dbReference>
<accession>A0A1G6YQN6</accession>
<evidence type="ECO:0000256" key="1">
    <source>
        <dbReference type="ARBA" id="ARBA00023015"/>
    </source>
</evidence>
<dbReference type="Proteomes" id="UP000199494">
    <property type="component" value="Unassembled WGS sequence"/>
</dbReference>
<proteinExistence type="predicted"/>
<dbReference type="PROSITE" id="PS50977">
    <property type="entry name" value="HTH_TETR_2"/>
    <property type="match status" value="1"/>
</dbReference>